<dbReference type="Pfam" id="PF03477">
    <property type="entry name" value="ATP-cone"/>
    <property type="match status" value="1"/>
</dbReference>
<protein>
    <recommendedName>
        <fullName evidence="4">ATP-cone domain-containing protein</fullName>
    </recommendedName>
</protein>
<dbReference type="GO" id="GO:0005524">
    <property type="term" value="F:ATP binding"/>
    <property type="evidence" value="ECO:0007669"/>
    <property type="project" value="UniProtKB-UniRule"/>
</dbReference>
<gene>
    <name evidence="5" type="ORF">Q763_06205</name>
</gene>
<accession>A0A0A2M302</accession>
<dbReference type="GO" id="GO:0009307">
    <property type="term" value="P:DNA restriction-modification system"/>
    <property type="evidence" value="ECO:0007669"/>
    <property type="project" value="InterPro"/>
</dbReference>
<dbReference type="Gene3D" id="3.40.1350.10">
    <property type="match status" value="1"/>
</dbReference>
<dbReference type="InterPro" id="IPR007560">
    <property type="entry name" value="Restrct_endonuc_IV_Mrr"/>
</dbReference>
<dbReference type="InterPro" id="IPR011856">
    <property type="entry name" value="tRNA_endonuc-like_dom_sf"/>
</dbReference>
<evidence type="ECO:0000313" key="5">
    <source>
        <dbReference type="EMBL" id="KGO82680.1"/>
    </source>
</evidence>
<dbReference type="Pfam" id="PF22357">
    <property type="entry name" value="AF1548-like_C"/>
    <property type="match status" value="1"/>
</dbReference>
<keyword evidence="2 3" id="KW-0067">ATP-binding</keyword>
<evidence type="ECO:0000256" key="2">
    <source>
        <dbReference type="ARBA" id="ARBA00022840"/>
    </source>
</evidence>
<dbReference type="STRING" id="1406840.Q763_06205"/>
<sequence length="276" mass="31188">MKVVKNSGHIVEFNQDKLRHSLLRSGAQPHKVEFILKEINKNLYDGINTKQIYKMAFSLLKKEANVHAAKYNLRKAIEMLGPAGFFFEKFIARLYASEGFTTTTNITLQGKCVTHEIDVVIKKDDKVGIVECKFHGSREVRSDVKVPMYILSRFNDVKHNTHTIFNTQEAIDNCTIATNTRFTGDAVAFASCSGLSLLSWDYPEANNIKTKIDNNCLYPITCLTSLTAAEKEKLLILDILLVKELVNETECLEKIGLSANRMRNVIREASGICNYM</sequence>
<dbReference type="EMBL" id="JRLV01000005">
    <property type="protein sequence ID" value="KGO82680.1"/>
    <property type="molecule type" value="Genomic_DNA"/>
</dbReference>
<name>A0A0A2M302_9FLAO</name>
<dbReference type="GO" id="GO:0003677">
    <property type="term" value="F:DNA binding"/>
    <property type="evidence" value="ECO:0007669"/>
    <property type="project" value="InterPro"/>
</dbReference>
<dbReference type="InterPro" id="IPR011335">
    <property type="entry name" value="Restrct_endonuc-II-like"/>
</dbReference>
<dbReference type="InterPro" id="IPR054374">
    <property type="entry name" value="AF1548-like_C"/>
</dbReference>
<keyword evidence="1 3" id="KW-0547">Nucleotide-binding</keyword>
<evidence type="ECO:0000259" key="4">
    <source>
        <dbReference type="PROSITE" id="PS51161"/>
    </source>
</evidence>
<dbReference type="eggNOG" id="COG1327">
    <property type="taxonomic scope" value="Bacteria"/>
</dbReference>
<evidence type="ECO:0000313" key="6">
    <source>
        <dbReference type="Proteomes" id="UP000030129"/>
    </source>
</evidence>
<evidence type="ECO:0000256" key="1">
    <source>
        <dbReference type="ARBA" id="ARBA00022741"/>
    </source>
</evidence>
<dbReference type="RefSeq" id="WP_035132186.1">
    <property type="nucleotide sequence ID" value="NZ_JRLV01000005.1"/>
</dbReference>
<dbReference type="Pfam" id="PF04471">
    <property type="entry name" value="Mrr_cat"/>
    <property type="match status" value="1"/>
</dbReference>
<reference evidence="5 6" key="1">
    <citation type="submission" date="2013-09" db="EMBL/GenBank/DDBJ databases">
        <authorList>
            <person name="Zeng Z."/>
            <person name="Chen C."/>
        </authorList>
    </citation>
    <scope>NUCLEOTIDE SEQUENCE [LARGE SCALE GENOMIC DNA]</scope>
    <source>
        <strain evidence="5 6">F44-8</strain>
    </source>
</reference>
<feature type="domain" description="ATP-cone" evidence="4">
    <location>
        <begin position="1"/>
        <end position="79"/>
    </location>
</feature>
<dbReference type="Proteomes" id="UP000030129">
    <property type="component" value="Unassembled WGS sequence"/>
</dbReference>
<evidence type="ECO:0000256" key="3">
    <source>
        <dbReference type="PROSITE-ProRule" id="PRU00492"/>
    </source>
</evidence>
<organism evidence="5 6">
    <name type="scientific">Flavobacterium beibuense F44-8</name>
    <dbReference type="NCBI Taxonomy" id="1406840"/>
    <lineage>
        <taxon>Bacteria</taxon>
        <taxon>Pseudomonadati</taxon>
        <taxon>Bacteroidota</taxon>
        <taxon>Flavobacteriia</taxon>
        <taxon>Flavobacteriales</taxon>
        <taxon>Flavobacteriaceae</taxon>
        <taxon>Flavobacterium</taxon>
    </lineage>
</organism>
<keyword evidence="6" id="KW-1185">Reference proteome</keyword>
<comment type="caution">
    <text evidence="5">The sequence shown here is derived from an EMBL/GenBank/DDBJ whole genome shotgun (WGS) entry which is preliminary data.</text>
</comment>
<dbReference type="SUPFAM" id="SSF52980">
    <property type="entry name" value="Restriction endonuclease-like"/>
    <property type="match status" value="1"/>
</dbReference>
<dbReference type="AlphaFoldDB" id="A0A0A2M302"/>
<dbReference type="PROSITE" id="PS51161">
    <property type="entry name" value="ATP_CONE"/>
    <property type="match status" value="1"/>
</dbReference>
<dbReference type="InterPro" id="IPR005144">
    <property type="entry name" value="ATP-cone_dom"/>
</dbReference>
<dbReference type="GO" id="GO:0004519">
    <property type="term" value="F:endonuclease activity"/>
    <property type="evidence" value="ECO:0007669"/>
    <property type="project" value="InterPro"/>
</dbReference>
<proteinExistence type="predicted"/>